<name>A0A1H2ZPS5_9FIRM</name>
<dbReference type="AlphaFoldDB" id="A0A1H2ZPS5"/>
<feature type="domain" description="HAMP" evidence="1">
    <location>
        <begin position="1"/>
        <end position="44"/>
    </location>
</feature>
<sequence length="90" mass="10097">MVEVADKLALGDIYVDIECTYKDEMGKLGNSFRVLANAIKEQTHLVKRMAEGDFSMSVEIRSEKDTFGIALNRMIEKINDLLSNIVIASE</sequence>
<organism evidence="2 3">
    <name type="scientific">Tepidimicrobium xylanilyticum</name>
    <dbReference type="NCBI Taxonomy" id="1123352"/>
    <lineage>
        <taxon>Bacteria</taxon>
        <taxon>Bacillati</taxon>
        <taxon>Bacillota</taxon>
        <taxon>Tissierellia</taxon>
        <taxon>Tissierellales</taxon>
        <taxon>Tepidimicrobiaceae</taxon>
        <taxon>Tepidimicrobium</taxon>
    </lineage>
</organism>
<evidence type="ECO:0000313" key="3">
    <source>
        <dbReference type="Proteomes" id="UP000198828"/>
    </source>
</evidence>
<keyword evidence="3" id="KW-1185">Reference proteome</keyword>
<dbReference type="Proteomes" id="UP000198828">
    <property type="component" value="Unassembled WGS sequence"/>
</dbReference>
<dbReference type="GO" id="GO:0016020">
    <property type="term" value="C:membrane"/>
    <property type="evidence" value="ECO:0007669"/>
    <property type="project" value="InterPro"/>
</dbReference>
<evidence type="ECO:0000259" key="1">
    <source>
        <dbReference type="PROSITE" id="PS50885"/>
    </source>
</evidence>
<dbReference type="InterPro" id="IPR003660">
    <property type="entry name" value="HAMP_dom"/>
</dbReference>
<accession>A0A1H2ZPS5</accession>
<dbReference type="Pfam" id="PF00672">
    <property type="entry name" value="HAMP"/>
    <property type="match status" value="1"/>
</dbReference>
<dbReference type="SUPFAM" id="SSF158472">
    <property type="entry name" value="HAMP domain-like"/>
    <property type="match status" value="1"/>
</dbReference>
<dbReference type="EMBL" id="FNNG01000007">
    <property type="protein sequence ID" value="SDX19271.1"/>
    <property type="molecule type" value="Genomic_DNA"/>
</dbReference>
<dbReference type="Gene3D" id="1.20.120.1530">
    <property type="match status" value="1"/>
</dbReference>
<proteinExistence type="predicted"/>
<evidence type="ECO:0000313" key="2">
    <source>
        <dbReference type="EMBL" id="SDX19271.1"/>
    </source>
</evidence>
<protein>
    <submittedName>
        <fullName evidence="2">Methyl-accepting chemotaxis protein</fullName>
    </submittedName>
</protein>
<dbReference type="CDD" id="cd06225">
    <property type="entry name" value="HAMP"/>
    <property type="match status" value="2"/>
</dbReference>
<dbReference type="GO" id="GO:0007165">
    <property type="term" value="P:signal transduction"/>
    <property type="evidence" value="ECO:0007669"/>
    <property type="project" value="InterPro"/>
</dbReference>
<gene>
    <name evidence="2" type="ORF">SAMN05660923_01903</name>
</gene>
<reference evidence="2 3" key="1">
    <citation type="submission" date="2016-10" db="EMBL/GenBank/DDBJ databases">
        <authorList>
            <person name="de Groot N.N."/>
        </authorList>
    </citation>
    <scope>NUCLEOTIDE SEQUENCE [LARGE SCALE GENOMIC DNA]</scope>
    <source>
        <strain evidence="2 3">DSM 23310</strain>
    </source>
</reference>
<dbReference type="PROSITE" id="PS50885">
    <property type="entry name" value="HAMP"/>
    <property type="match status" value="1"/>
</dbReference>